<reference evidence="2" key="1">
    <citation type="journal article" date="2017" name="Gigascience">
        <title>The genome draft of coconut (Cocos nucifera).</title>
        <authorList>
            <person name="Xiao Y."/>
            <person name="Xu P."/>
            <person name="Fan H."/>
            <person name="Baudouin L."/>
            <person name="Xia W."/>
            <person name="Bocs S."/>
            <person name="Xu J."/>
            <person name="Li Q."/>
            <person name="Guo A."/>
            <person name="Zhou L."/>
            <person name="Li J."/>
            <person name="Wu Y."/>
            <person name="Ma Z."/>
            <person name="Armero A."/>
            <person name="Issali A.E."/>
            <person name="Liu N."/>
            <person name="Peng M."/>
            <person name="Yang Y."/>
        </authorList>
    </citation>
    <scope>NUCLEOTIDE SEQUENCE</scope>
    <source>
        <tissue evidence="2">Spear leaf of Hainan Tall coconut</tissue>
    </source>
</reference>
<evidence type="ECO:0000313" key="3">
    <source>
        <dbReference type="Proteomes" id="UP000797356"/>
    </source>
</evidence>
<protein>
    <submittedName>
        <fullName evidence="2">Uncharacterized protein</fullName>
    </submittedName>
</protein>
<evidence type="ECO:0000313" key="2">
    <source>
        <dbReference type="EMBL" id="KAG1334677.1"/>
    </source>
</evidence>
<organism evidence="2 3">
    <name type="scientific">Cocos nucifera</name>
    <name type="common">Coconut palm</name>
    <dbReference type="NCBI Taxonomy" id="13894"/>
    <lineage>
        <taxon>Eukaryota</taxon>
        <taxon>Viridiplantae</taxon>
        <taxon>Streptophyta</taxon>
        <taxon>Embryophyta</taxon>
        <taxon>Tracheophyta</taxon>
        <taxon>Spermatophyta</taxon>
        <taxon>Magnoliopsida</taxon>
        <taxon>Liliopsida</taxon>
        <taxon>Arecaceae</taxon>
        <taxon>Arecoideae</taxon>
        <taxon>Cocoseae</taxon>
        <taxon>Attaleinae</taxon>
        <taxon>Cocos</taxon>
    </lineage>
</organism>
<dbReference type="EMBL" id="CM017874">
    <property type="protein sequence ID" value="KAG1334677.1"/>
    <property type="molecule type" value="Genomic_DNA"/>
</dbReference>
<name>A0A8K0MYC3_COCNU</name>
<accession>A0A8K0MYC3</accession>
<comment type="caution">
    <text evidence="2">The sequence shown here is derived from an EMBL/GenBank/DDBJ whole genome shotgun (WGS) entry which is preliminary data.</text>
</comment>
<dbReference type="AlphaFoldDB" id="A0A8K0MYC3"/>
<keyword evidence="3" id="KW-1185">Reference proteome</keyword>
<sequence>MDRHRHRHHHHRHAGHQVSSFNLSGCMKLPQIKDTITKTPSGTTTTTSSSSCPPPKKNHHRSHYFATTDPSSPKVGCMGQIKRKNKSSSSISSSSSSSSSPSLSASSWDSRSRNKLFELKKAFMVRSIGSQASSTVRDDGGGGMPVVVSVADLDPPLPVVRRRPVSDINSVSLWERRCGGEALRGIQLEQPRLHLYAAALERGGRS</sequence>
<dbReference type="Proteomes" id="UP000797356">
    <property type="component" value="Chromosome 3"/>
</dbReference>
<feature type="region of interest" description="Disordered" evidence="1">
    <location>
        <begin position="35"/>
        <end position="108"/>
    </location>
</feature>
<dbReference type="PANTHER" id="PTHR36323">
    <property type="entry name" value="MYOTUBULARIN-LIKE PROTEIN"/>
    <property type="match status" value="1"/>
</dbReference>
<gene>
    <name evidence="2" type="ORF">COCNU_03G007960</name>
</gene>
<proteinExistence type="predicted"/>
<feature type="compositionally biased region" description="Basic residues" evidence="1">
    <location>
        <begin position="1"/>
        <end position="15"/>
    </location>
</feature>
<feature type="compositionally biased region" description="Low complexity" evidence="1">
    <location>
        <begin position="87"/>
        <end position="108"/>
    </location>
</feature>
<dbReference type="OrthoDB" id="785440at2759"/>
<reference evidence="2" key="2">
    <citation type="submission" date="2019-07" db="EMBL/GenBank/DDBJ databases">
        <authorList>
            <person name="Yang Y."/>
            <person name="Bocs S."/>
            <person name="Baudouin L."/>
        </authorList>
    </citation>
    <scope>NUCLEOTIDE SEQUENCE</scope>
    <source>
        <tissue evidence="2">Spear leaf of Hainan Tall coconut</tissue>
    </source>
</reference>
<feature type="region of interest" description="Disordered" evidence="1">
    <location>
        <begin position="1"/>
        <end position="23"/>
    </location>
</feature>
<dbReference type="PANTHER" id="PTHR36323:SF1">
    <property type="entry name" value="MYOTUBULARIN-LIKE PROTEIN"/>
    <property type="match status" value="1"/>
</dbReference>
<evidence type="ECO:0000256" key="1">
    <source>
        <dbReference type="SAM" id="MobiDB-lite"/>
    </source>
</evidence>
<feature type="compositionally biased region" description="Low complexity" evidence="1">
    <location>
        <begin position="35"/>
        <end position="51"/>
    </location>
</feature>